<gene>
    <name evidence="2" type="ORF">A9P98_00400</name>
</gene>
<feature type="region of interest" description="Disordered" evidence="1">
    <location>
        <begin position="84"/>
        <end position="107"/>
    </location>
</feature>
<proteinExistence type="predicted"/>
<dbReference type="Proteomes" id="UP000093903">
    <property type="component" value="Unassembled WGS sequence"/>
</dbReference>
<dbReference type="RefSeq" id="WP_006278125.1">
    <property type="nucleotide sequence ID" value="NZ_ACYA01000056.1"/>
</dbReference>
<comment type="caution">
    <text evidence="2">The sequence shown here is derived from an EMBL/GenBank/DDBJ whole genome shotgun (WGS) entry which is preliminary data.</text>
</comment>
<dbReference type="EMBL" id="LYXA01000001">
    <property type="protein sequence ID" value="OBU74930.1"/>
    <property type="molecule type" value="Genomic_DNA"/>
</dbReference>
<evidence type="ECO:0000256" key="1">
    <source>
        <dbReference type="SAM" id="MobiDB-lite"/>
    </source>
</evidence>
<name>A0A853M6C5_9CYAN</name>
<organism evidence="2 3">
    <name type="scientific">Cylindrospermopsis raciborskii CS-505</name>
    <dbReference type="NCBI Taxonomy" id="533240"/>
    <lineage>
        <taxon>Bacteria</taxon>
        <taxon>Bacillati</taxon>
        <taxon>Cyanobacteriota</taxon>
        <taxon>Cyanophyceae</taxon>
        <taxon>Nostocales</taxon>
        <taxon>Aphanizomenonaceae</taxon>
        <taxon>Cylindrospermopsis</taxon>
    </lineage>
</organism>
<protein>
    <submittedName>
        <fullName evidence="2">Uncharacterized protein</fullName>
    </submittedName>
</protein>
<accession>A0A853M6C5</accession>
<dbReference type="AlphaFoldDB" id="A0A853M6C5"/>
<evidence type="ECO:0000313" key="2">
    <source>
        <dbReference type="EMBL" id="OBU74930.1"/>
    </source>
</evidence>
<sequence>MFTYDPRTISSKVYSQLNQLNAKTSADDKREQKGQAVELYNYIATWGLLRLKAEEFALSQENKRKVVKCFFQILEEIHFGSLDKDLTPPQPTQSNQQAISVNKPKPPNLANPPIIIRRLNQPSQPSQPTSNLPPVTTLIDKGGLDYLTQNNLSGSEYLGLTGLALEVAREFAFWAEAIYPKS</sequence>
<evidence type="ECO:0000313" key="3">
    <source>
        <dbReference type="Proteomes" id="UP000093903"/>
    </source>
</evidence>
<reference evidence="2 3" key="1">
    <citation type="submission" date="2016-05" db="EMBL/GenBank/DDBJ databases">
        <title>First complete genome of the cyanobacterium Cylindrospermopsis raciborskii CS505, containing a circular chromosome and a single extrachromosomal element.</title>
        <authorList>
            <person name="Fuentes J."/>
            <person name="Tamames J."/>
            <person name="Allen E."/>
            <person name="Plominski A."/>
            <person name="Vasquez M."/>
        </authorList>
    </citation>
    <scope>NUCLEOTIDE SEQUENCE [LARGE SCALE GENOMIC DNA]</scope>
    <source>
        <strain evidence="2 3">CS505</strain>
    </source>
</reference>